<comment type="caution">
    <text evidence="3">The sequence shown here is derived from an EMBL/GenBank/DDBJ whole genome shotgun (WGS) entry which is preliminary data.</text>
</comment>
<dbReference type="InterPro" id="IPR036928">
    <property type="entry name" value="AS_sf"/>
</dbReference>
<dbReference type="SUPFAM" id="SSF75304">
    <property type="entry name" value="Amidase signature (AS) enzymes"/>
    <property type="match status" value="1"/>
</dbReference>
<name>A0A175RES0_9HYPH</name>
<dbReference type="Proteomes" id="UP000078272">
    <property type="component" value="Unassembled WGS sequence"/>
</dbReference>
<evidence type="ECO:0000259" key="2">
    <source>
        <dbReference type="Pfam" id="PF01425"/>
    </source>
</evidence>
<reference evidence="3 4" key="1">
    <citation type="journal article" date="2016" name="Front. Microbiol.">
        <title>Genomic Resource of Rice Seed Associated Bacteria.</title>
        <authorList>
            <person name="Midha S."/>
            <person name="Bansal K."/>
            <person name="Sharma S."/>
            <person name="Kumar N."/>
            <person name="Patil P.P."/>
            <person name="Chaudhry V."/>
            <person name="Patil P.B."/>
        </authorList>
    </citation>
    <scope>NUCLEOTIDE SEQUENCE [LARGE SCALE GENOMIC DNA]</scope>
    <source>
        <strain evidence="3 4">NS226</strain>
    </source>
</reference>
<organism evidence="3 4">
    <name type="scientific">Aureimonas ureilytica</name>
    <dbReference type="NCBI Taxonomy" id="401562"/>
    <lineage>
        <taxon>Bacteria</taxon>
        <taxon>Pseudomonadati</taxon>
        <taxon>Pseudomonadota</taxon>
        <taxon>Alphaproteobacteria</taxon>
        <taxon>Hyphomicrobiales</taxon>
        <taxon>Aurantimonadaceae</taxon>
        <taxon>Aureimonas</taxon>
    </lineage>
</organism>
<comment type="similarity">
    <text evidence="1">Belongs to the amidase family.</text>
</comment>
<dbReference type="InterPro" id="IPR023631">
    <property type="entry name" value="Amidase_dom"/>
</dbReference>
<dbReference type="PANTHER" id="PTHR11895:SF151">
    <property type="entry name" value="GLUTAMYL-TRNA(GLN) AMIDOTRANSFERASE SUBUNIT A"/>
    <property type="match status" value="1"/>
</dbReference>
<proteinExistence type="inferred from homology"/>
<protein>
    <submittedName>
        <fullName evidence="3">Amidase</fullName>
    </submittedName>
</protein>
<gene>
    <name evidence="3" type="ORF">NS226_03280</name>
</gene>
<evidence type="ECO:0000313" key="4">
    <source>
        <dbReference type="Proteomes" id="UP000078272"/>
    </source>
</evidence>
<dbReference type="EMBL" id="LDPZ01000006">
    <property type="protein sequence ID" value="KTQ97851.1"/>
    <property type="molecule type" value="Genomic_DNA"/>
</dbReference>
<evidence type="ECO:0000313" key="3">
    <source>
        <dbReference type="EMBL" id="KTQ97851.1"/>
    </source>
</evidence>
<dbReference type="PANTHER" id="PTHR11895">
    <property type="entry name" value="TRANSAMIDASE"/>
    <property type="match status" value="1"/>
</dbReference>
<dbReference type="STRING" id="401562.NS365_11880"/>
<dbReference type="GO" id="GO:0003824">
    <property type="term" value="F:catalytic activity"/>
    <property type="evidence" value="ECO:0007669"/>
    <property type="project" value="InterPro"/>
</dbReference>
<accession>A0A175RES0</accession>
<dbReference type="Gene3D" id="3.90.1300.10">
    <property type="entry name" value="Amidase signature (AS) domain"/>
    <property type="match status" value="1"/>
</dbReference>
<evidence type="ECO:0000256" key="1">
    <source>
        <dbReference type="ARBA" id="ARBA00009199"/>
    </source>
</evidence>
<dbReference type="PATRIC" id="fig|401562.3.peg.4173"/>
<sequence length="405" mass="42511">MRETDRALERIASLDPELRSFARVAERASLAASIRDGPLAGVSLGVKDLFDTFDLDTDYGSPLYARHRPRADAALVAQARGLGAAIIGKTVTTEFAYASDVPTLNPHGAAHTPGASSAGSAAAVAAGLVAAALGSQTAGSVIRPAAFCGTVGFKPSFRLLPTVGMKPFAWSLDTAGLFAADVPSAALLGDILSGRPMRVTDDTPAFRVGLYRSRIDHLLHPGMIDAMAHAARRLELAGCDILDIDETDALAGARDAQERIQLFEGAVSLLHERRYHAEQLNAGLLSVLTAGAAIAPADYDSARRAARAGRREVTRLFEACDIILAPSAPGPAPLRENGMGDPAFNRLWTVAGVPCVNVPAGRSREGFPLGVSIIARFGQDARALAGAALLERQLQDLENVAPFPR</sequence>
<dbReference type="AlphaFoldDB" id="A0A175RES0"/>
<feature type="domain" description="Amidase" evidence="2">
    <location>
        <begin position="6"/>
        <end position="383"/>
    </location>
</feature>
<dbReference type="Pfam" id="PF01425">
    <property type="entry name" value="Amidase"/>
    <property type="match status" value="1"/>
</dbReference>
<dbReference type="InterPro" id="IPR000120">
    <property type="entry name" value="Amidase"/>
</dbReference>